<dbReference type="SUPFAM" id="SSF52172">
    <property type="entry name" value="CheY-like"/>
    <property type="match status" value="1"/>
</dbReference>
<evidence type="ECO:0000256" key="1">
    <source>
        <dbReference type="ARBA" id="ARBA00000085"/>
    </source>
</evidence>
<proteinExistence type="predicted"/>
<accession>A0A238KIA6</accession>
<dbReference type="RefSeq" id="WP_093967179.1">
    <property type="nucleotide sequence ID" value="NZ_FXYE01000002.1"/>
</dbReference>
<dbReference type="InterPro" id="IPR000700">
    <property type="entry name" value="PAS-assoc_C"/>
</dbReference>
<dbReference type="InterPro" id="IPR000014">
    <property type="entry name" value="PAS"/>
</dbReference>
<dbReference type="EMBL" id="FXYE01000002">
    <property type="protein sequence ID" value="SMX42438.1"/>
    <property type="molecule type" value="Genomic_DNA"/>
</dbReference>
<evidence type="ECO:0000256" key="3">
    <source>
        <dbReference type="ARBA" id="ARBA00022553"/>
    </source>
</evidence>
<evidence type="ECO:0000256" key="2">
    <source>
        <dbReference type="ARBA" id="ARBA00012438"/>
    </source>
</evidence>
<keyword evidence="5" id="KW-0547">Nucleotide-binding</keyword>
<dbReference type="Pfam" id="PF00072">
    <property type="entry name" value="Response_reg"/>
    <property type="match status" value="1"/>
</dbReference>
<dbReference type="SMART" id="SM00387">
    <property type="entry name" value="HATPase_c"/>
    <property type="match status" value="1"/>
</dbReference>
<dbReference type="SMART" id="SM00091">
    <property type="entry name" value="PAS"/>
    <property type="match status" value="1"/>
</dbReference>
<dbReference type="InterPro" id="IPR003594">
    <property type="entry name" value="HATPase_dom"/>
</dbReference>
<dbReference type="GO" id="GO:0000155">
    <property type="term" value="F:phosphorelay sensor kinase activity"/>
    <property type="evidence" value="ECO:0007669"/>
    <property type="project" value="InterPro"/>
</dbReference>
<feature type="domain" description="PAS" evidence="13">
    <location>
        <begin position="14"/>
        <end position="84"/>
    </location>
</feature>
<evidence type="ECO:0000259" key="12">
    <source>
        <dbReference type="PROSITE" id="PS50110"/>
    </source>
</evidence>
<dbReference type="Pfam" id="PF02518">
    <property type="entry name" value="HATPase_c"/>
    <property type="match status" value="1"/>
</dbReference>
<dbReference type="InterPro" id="IPR005467">
    <property type="entry name" value="His_kinase_dom"/>
</dbReference>
<organism evidence="15 16">
    <name type="scientific">Actibacterium lipolyticum</name>
    <dbReference type="NCBI Taxonomy" id="1524263"/>
    <lineage>
        <taxon>Bacteria</taxon>
        <taxon>Pseudomonadati</taxon>
        <taxon>Pseudomonadota</taxon>
        <taxon>Alphaproteobacteria</taxon>
        <taxon>Rhodobacterales</taxon>
        <taxon>Roseobacteraceae</taxon>
        <taxon>Actibacterium</taxon>
    </lineage>
</organism>
<dbReference type="CDD" id="cd00082">
    <property type="entry name" value="HisKA"/>
    <property type="match status" value="1"/>
</dbReference>
<dbReference type="NCBIfam" id="TIGR00229">
    <property type="entry name" value="sensory_box"/>
    <property type="match status" value="1"/>
</dbReference>
<dbReference type="PANTHER" id="PTHR43065">
    <property type="entry name" value="SENSOR HISTIDINE KINASE"/>
    <property type="match status" value="1"/>
</dbReference>
<comment type="catalytic activity">
    <reaction evidence="1">
        <text>ATP + protein L-histidine = ADP + protein N-phospho-L-histidine.</text>
        <dbReference type="EC" id="2.7.13.3"/>
    </reaction>
</comment>
<evidence type="ECO:0000313" key="15">
    <source>
        <dbReference type="EMBL" id="SMX42438.1"/>
    </source>
</evidence>
<keyword evidence="7" id="KW-0067">ATP-binding</keyword>
<dbReference type="Gene3D" id="1.10.287.130">
    <property type="match status" value="1"/>
</dbReference>
<name>A0A238KIA6_9RHOB</name>
<dbReference type="Gene3D" id="3.30.450.20">
    <property type="entry name" value="PAS domain"/>
    <property type="match status" value="1"/>
</dbReference>
<evidence type="ECO:0000313" key="16">
    <source>
        <dbReference type="Proteomes" id="UP000202922"/>
    </source>
</evidence>
<evidence type="ECO:0000259" key="11">
    <source>
        <dbReference type="PROSITE" id="PS50109"/>
    </source>
</evidence>
<dbReference type="AlphaFoldDB" id="A0A238KIA6"/>
<dbReference type="GO" id="GO:0005524">
    <property type="term" value="F:ATP binding"/>
    <property type="evidence" value="ECO:0007669"/>
    <property type="project" value="UniProtKB-KW"/>
</dbReference>
<evidence type="ECO:0000259" key="13">
    <source>
        <dbReference type="PROSITE" id="PS50112"/>
    </source>
</evidence>
<dbReference type="InterPro" id="IPR036097">
    <property type="entry name" value="HisK_dim/P_sf"/>
</dbReference>
<protein>
    <recommendedName>
        <fullName evidence="9">Sensor protein FixL</fullName>
        <ecNumber evidence="2">2.7.13.3</ecNumber>
    </recommendedName>
</protein>
<dbReference type="InterPro" id="IPR004358">
    <property type="entry name" value="Sig_transdc_His_kin-like_C"/>
</dbReference>
<keyword evidence="3 10" id="KW-0597">Phosphoprotein</keyword>
<dbReference type="PRINTS" id="PR00344">
    <property type="entry name" value="BCTRLSENSOR"/>
</dbReference>
<dbReference type="Pfam" id="PF00512">
    <property type="entry name" value="HisKA"/>
    <property type="match status" value="1"/>
</dbReference>
<evidence type="ECO:0000259" key="14">
    <source>
        <dbReference type="PROSITE" id="PS50113"/>
    </source>
</evidence>
<evidence type="ECO:0000256" key="4">
    <source>
        <dbReference type="ARBA" id="ARBA00022679"/>
    </source>
</evidence>
<dbReference type="FunFam" id="3.30.450.20:FF:000060">
    <property type="entry name" value="Sensor protein FixL"/>
    <property type="match status" value="1"/>
</dbReference>
<keyword evidence="6" id="KW-0418">Kinase</keyword>
<dbReference type="PROSITE" id="PS50109">
    <property type="entry name" value="HIS_KIN"/>
    <property type="match status" value="1"/>
</dbReference>
<feature type="domain" description="Response regulatory" evidence="12">
    <location>
        <begin position="399"/>
        <end position="515"/>
    </location>
</feature>
<dbReference type="InterPro" id="IPR011006">
    <property type="entry name" value="CheY-like_superfamily"/>
</dbReference>
<dbReference type="Proteomes" id="UP000202922">
    <property type="component" value="Unassembled WGS sequence"/>
</dbReference>
<dbReference type="SUPFAM" id="SSF55785">
    <property type="entry name" value="PYP-like sensor domain (PAS domain)"/>
    <property type="match status" value="1"/>
</dbReference>
<evidence type="ECO:0000256" key="7">
    <source>
        <dbReference type="ARBA" id="ARBA00022840"/>
    </source>
</evidence>
<dbReference type="OrthoDB" id="9796100at2"/>
<evidence type="ECO:0000256" key="10">
    <source>
        <dbReference type="PROSITE-ProRule" id="PRU00169"/>
    </source>
</evidence>
<dbReference type="Gene3D" id="3.30.565.10">
    <property type="entry name" value="Histidine kinase-like ATPase, C-terminal domain"/>
    <property type="match status" value="1"/>
</dbReference>
<comment type="function">
    <text evidence="8">Putative oxygen sensor; modulates the activity of FixJ, a transcriptional activator of nitrogen fixation fixK gene. FixL probably acts as a kinase that phosphorylates FixJ.</text>
</comment>
<dbReference type="InterPro" id="IPR003661">
    <property type="entry name" value="HisK_dim/P_dom"/>
</dbReference>
<dbReference type="SUPFAM" id="SSF47384">
    <property type="entry name" value="Homodimeric domain of signal transducing histidine kinase"/>
    <property type="match status" value="1"/>
</dbReference>
<dbReference type="CDD" id="cd00130">
    <property type="entry name" value="PAS"/>
    <property type="match status" value="1"/>
</dbReference>
<sequence>MNANEQLTPSALQQDGKFEALLSSAVDGIIIISDRGLIQTVNPAAATLFQYDVEEFIGRNVKFLMSDEHRLNHDGYLRNYLTTGTRKIIGIGREITGRRKDGSQFPMHLSVGEFRVDGEIYFTGIIHDLTERKQAEGALRQVQKMDAIGQLTGGVAHDFNNLLTVIVGNLELLEMQLEDEPGKLGLLKEAQEAADLGARLTERLLAFARRSPLEPQVIDLTALIHGLTDMLKRTLGATVELSTAIADEPWLLKVDPAQVESAIVNLAVNARDAMPGGGRLVLETQNIRLGENFLADDIGLSLGDYVQISVTDTGSGMPKDVIERVFEPFFTTKEVGQGTGLGLSMVYGFSRQSGGHTTIYSEVGKGTTVNVYLPRHTEDGDVFQREDPSENASAVVGERILVVEDDERVRRLTRTRLESLGYTVVTAENGTIAIEMLQQDQTFDLVFTDLVMPGGSSGYDVAAFVQESLPDTRVLLTSGYAEELLHGDKLASKNLHLLRKPYRQAALAQAVRDALDV</sequence>
<feature type="domain" description="PAC" evidence="14">
    <location>
        <begin position="91"/>
        <end position="141"/>
    </location>
</feature>
<evidence type="ECO:0000256" key="5">
    <source>
        <dbReference type="ARBA" id="ARBA00022741"/>
    </source>
</evidence>
<dbReference type="PROSITE" id="PS50112">
    <property type="entry name" value="PAS"/>
    <property type="match status" value="1"/>
</dbReference>
<gene>
    <name evidence="15" type="ORF">COL8621_01970</name>
</gene>
<dbReference type="InterPro" id="IPR001789">
    <property type="entry name" value="Sig_transdc_resp-reg_receiver"/>
</dbReference>
<dbReference type="SMART" id="SM00388">
    <property type="entry name" value="HisKA"/>
    <property type="match status" value="1"/>
</dbReference>
<dbReference type="SUPFAM" id="SSF55874">
    <property type="entry name" value="ATPase domain of HSP90 chaperone/DNA topoisomerase II/histidine kinase"/>
    <property type="match status" value="1"/>
</dbReference>
<evidence type="ECO:0000256" key="6">
    <source>
        <dbReference type="ARBA" id="ARBA00022777"/>
    </source>
</evidence>
<dbReference type="InterPro" id="IPR036890">
    <property type="entry name" value="HATPase_C_sf"/>
</dbReference>
<evidence type="ECO:0000256" key="8">
    <source>
        <dbReference type="ARBA" id="ARBA00059827"/>
    </source>
</evidence>
<dbReference type="PROSITE" id="PS50110">
    <property type="entry name" value="RESPONSE_REGULATORY"/>
    <property type="match status" value="1"/>
</dbReference>
<dbReference type="SMART" id="SM00448">
    <property type="entry name" value="REC"/>
    <property type="match status" value="1"/>
</dbReference>
<dbReference type="Pfam" id="PF13426">
    <property type="entry name" value="PAS_9"/>
    <property type="match status" value="1"/>
</dbReference>
<keyword evidence="4" id="KW-0808">Transferase</keyword>
<feature type="domain" description="Histidine kinase" evidence="11">
    <location>
        <begin position="154"/>
        <end position="377"/>
    </location>
</feature>
<evidence type="ECO:0000256" key="9">
    <source>
        <dbReference type="ARBA" id="ARBA00070616"/>
    </source>
</evidence>
<dbReference type="PROSITE" id="PS50113">
    <property type="entry name" value="PAC"/>
    <property type="match status" value="1"/>
</dbReference>
<keyword evidence="16" id="KW-1185">Reference proteome</keyword>
<dbReference type="Gene3D" id="3.40.50.2300">
    <property type="match status" value="1"/>
</dbReference>
<dbReference type="PANTHER" id="PTHR43065:SF49">
    <property type="entry name" value="HISTIDINE KINASE"/>
    <property type="match status" value="1"/>
</dbReference>
<feature type="modified residue" description="4-aspartylphosphate" evidence="10">
    <location>
        <position position="449"/>
    </location>
</feature>
<dbReference type="EC" id="2.7.13.3" evidence="2"/>
<dbReference type="InterPro" id="IPR035965">
    <property type="entry name" value="PAS-like_dom_sf"/>
</dbReference>
<reference evidence="16" key="1">
    <citation type="submission" date="2017-05" db="EMBL/GenBank/DDBJ databases">
        <authorList>
            <person name="Rodrigo-Torres L."/>
            <person name="Arahal R. D."/>
            <person name="Lucena T."/>
        </authorList>
    </citation>
    <scope>NUCLEOTIDE SEQUENCE [LARGE SCALE GENOMIC DNA]</scope>
    <source>
        <strain evidence="16">CECT 8621</strain>
    </source>
</reference>